<evidence type="ECO:0000259" key="4">
    <source>
        <dbReference type="Pfam" id="PF01494"/>
    </source>
</evidence>
<dbReference type="GO" id="GO:0071949">
    <property type="term" value="F:FAD binding"/>
    <property type="evidence" value="ECO:0007669"/>
    <property type="project" value="InterPro"/>
</dbReference>
<reference evidence="5 6" key="1">
    <citation type="submission" date="2016-07" db="EMBL/GenBank/DDBJ databases">
        <title>Draft genome of the white-rot fungus Obba rivulosa 3A-2.</title>
        <authorList>
            <consortium name="DOE Joint Genome Institute"/>
            <person name="Miettinen O."/>
            <person name="Riley R."/>
            <person name="Acob R."/>
            <person name="Barry K."/>
            <person name="Cullen D."/>
            <person name="De Vries R."/>
            <person name="Hainaut M."/>
            <person name="Hatakka A."/>
            <person name="Henrissat B."/>
            <person name="Hilden K."/>
            <person name="Kuo R."/>
            <person name="Labutti K."/>
            <person name="Lipzen A."/>
            <person name="Makela M.R."/>
            <person name="Sandor L."/>
            <person name="Spatafora J.W."/>
            <person name="Grigoriev I.V."/>
            <person name="Hibbett D.S."/>
        </authorList>
    </citation>
    <scope>NUCLEOTIDE SEQUENCE [LARGE SCALE GENOMIC DNA]</scope>
    <source>
        <strain evidence="5 6">3A-2</strain>
    </source>
</reference>
<keyword evidence="6" id="KW-1185">Reference proteome</keyword>
<gene>
    <name evidence="5" type="ORF">OBBRIDRAFT_213377</name>
</gene>
<evidence type="ECO:0000313" key="6">
    <source>
        <dbReference type="Proteomes" id="UP000250043"/>
    </source>
</evidence>
<dbReference type="SUPFAM" id="SSF54373">
    <property type="entry name" value="FAD-linked reductases, C-terminal domain"/>
    <property type="match status" value="1"/>
</dbReference>
<evidence type="ECO:0000256" key="2">
    <source>
        <dbReference type="ARBA" id="ARBA00022827"/>
    </source>
</evidence>
<dbReference type="PRINTS" id="PR00420">
    <property type="entry name" value="RNGMNOXGNASE"/>
</dbReference>
<accession>A0A8E2DG32</accession>
<organism evidence="5 6">
    <name type="scientific">Obba rivulosa</name>
    <dbReference type="NCBI Taxonomy" id="1052685"/>
    <lineage>
        <taxon>Eukaryota</taxon>
        <taxon>Fungi</taxon>
        <taxon>Dikarya</taxon>
        <taxon>Basidiomycota</taxon>
        <taxon>Agaricomycotina</taxon>
        <taxon>Agaricomycetes</taxon>
        <taxon>Polyporales</taxon>
        <taxon>Gelatoporiaceae</taxon>
        <taxon>Obba</taxon>
    </lineage>
</organism>
<evidence type="ECO:0000256" key="1">
    <source>
        <dbReference type="ARBA" id="ARBA00022630"/>
    </source>
</evidence>
<sequence>MCPKFRVAICGAAADEIGTTGAGLAVFKRTWSIFQHLGLDEQMRARGIPCPTEGETVAGTIHVADQKTEGEIVFRLVVPFNFVGLARMDLVHMLQRLVPKNCTIYTSKRLISYSAPATGQITLNFADGSAAATDVLVGADGIRSVDPEMGRAAVNPRWSGTHSYRCMIPAEKLKNVFPEHPALRSGQCYSGKSKHIMAYPVSGGHLVNFIGYHSDPEKEGTSFDGKWSGESTKEEVVSYYHDWEPQVQALMQCLGPNLLRESVHVLSDLPRCADGRVALLGDAFHAMTTNVSAGAGQAMEDAYVLGHLLAHPLVTLDTVAHTLKVYEDARLEFANRIITTSRDIGLLYEFNGPIYDGSRGASQETLDQWGKAIYERWEFQWNGSPAEELQHAKEQLEAGLTSGSSTTI</sequence>
<dbReference type="PANTHER" id="PTHR46720">
    <property type="entry name" value="HYDROXYLASE, PUTATIVE (AFU_ORTHOLOGUE AFUA_3G01460)-RELATED"/>
    <property type="match status" value="1"/>
</dbReference>
<dbReference type="PANTHER" id="PTHR46720:SF3">
    <property type="entry name" value="FAD-BINDING DOMAIN-CONTAINING PROTEIN-RELATED"/>
    <property type="match status" value="1"/>
</dbReference>
<dbReference type="InterPro" id="IPR036188">
    <property type="entry name" value="FAD/NAD-bd_sf"/>
</dbReference>
<keyword evidence="2" id="KW-0274">FAD</keyword>
<protein>
    <submittedName>
        <fullName evidence="5">FAD/NAD(P)-binding domain-containing protein</fullName>
    </submittedName>
</protein>
<dbReference type="Pfam" id="PF01494">
    <property type="entry name" value="FAD_binding_3"/>
    <property type="match status" value="1"/>
</dbReference>
<dbReference type="Proteomes" id="UP000250043">
    <property type="component" value="Unassembled WGS sequence"/>
</dbReference>
<dbReference type="SUPFAM" id="SSF51905">
    <property type="entry name" value="FAD/NAD(P)-binding domain"/>
    <property type="match status" value="1"/>
</dbReference>
<keyword evidence="1" id="KW-0285">Flavoprotein</keyword>
<proteinExistence type="predicted"/>
<evidence type="ECO:0000256" key="3">
    <source>
        <dbReference type="ARBA" id="ARBA00023002"/>
    </source>
</evidence>
<dbReference type="AlphaFoldDB" id="A0A8E2DG32"/>
<dbReference type="OrthoDB" id="417877at2759"/>
<dbReference type="EMBL" id="KV722518">
    <property type="protein sequence ID" value="OCH86635.1"/>
    <property type="molecule type" value="Genomic_DNA"/>
</dbReference>
<dbReference type="InterPro" id="IPR051104">
    <property type="entry name" value="FAD_monoxygenase"/>
</dbReference>
<dbReference type="GO" id="GO:0044550">
    <property type="term" value="P:secondary metabolite biosynthetic process"/>
    <property type="evidence" value="ECO:0007669"/>
    <property type="project" value="TreeGrafter"/>
</dbReference>
<name>A0A8E2DG32_9APHY</name>
<dbReference type="Gene3D" id="3.50.50.60">
    <property type="entry name" value="FAD/NAD(P)-binding domain"/>
    <property type="match status" value="1"/>
</dbReference>
<evidence type="ECO:0000313" key="5">
    <source>
        <dbReference type="EMBL" id="OCH86635.1"/>
    </source>
</evidence>
<dbReference type="InterPro" id="IPR002938">
    <property type="entry name" value="FAD-bd"/>
</dbReference>
<dbReference type="GO" id="GO:0016491">
    <property type="term" value="F:oxidoreductase activity"/>
    <property type="evidence" value="ECO:0007669"/>
    <property type="project" value="UniProtKB-KW"/>
</dbReference>
<keyword evidence="3" id="KW-0560">Oxidoreductase</keyword>
<feature type="domain" description="FAD-binding" evidence="4">
    <location>
        <begin position="26"/>
        <end position="339"/>
    </location>
</feature>